<dbReference type="GO" id="GO:0016887">
    <property type="term" value="F:ATP hydrolysis activity"/>
    <property type="evidence" value="ECO:0007669"/>
    <property type="project" value="InterPro"/>
</dbReference>
<feature type="transmembrane region" description="Helical" evidence="7">
    <location>
        <begin position="130"/>
        <end position="155"/>
    </location>
</feature>
<evidence type="ECO:0000256" key="1">
    <source>
        <dbReference type="ARBA" id="ARBA00004651"/>
    </source>
</evidence>
<keyword evidence="6 7" id="KW-0472">Membrane</keyword>
<dbReference type="InterPro" id="IPR003593">
    <property type="entry name" value="AAA+_ATPase"/>
</dbReference>
<dbReference type="PANTHER" id="PTHR24221">
    <property type="entry name" value="ATP-BINDING CASSETTE SUB-FAMILY B"/>
    <property type="match status" value="1"/>
</dbReference>
<feature type="transmembrane region" description="Helical" evidence="7">
    <location>
        <begin position="61"/>
        <end position="78"/>
    </location>
</feature>
<dbReference type="EMBL" id="FNFV01000001">
    <property type="protein sequence ID" value="SDK10946.1"/>
    <property type="molecule type" value="Genomic_DNA"/>
</dbReference>
<dbReference type="GO" id="GO:0005524">
    <property type="term" value="F:ATP binding"/>
    <property type="evidence" value="ECO:0007669"/>
    <property type="project" value="UniProtKB-KW"/>
</dbReference>
<dbReference type="InterPro" id="IPR011527">
    <property type="entry name" value="ABC1_TM_dom"/>
</dbReference>
<dbReference type="InterPro" id="IPR039421">
    <property type="entry name" value="Type_1_exporter"/>
</dbReference>
<dbReference type="GO" id="GO:0030256">
    <property type="term" value="C:type I protein secretion system complex"/>
    <property type="evidence" value="ECO:0007669"/>
    <property type="project" value="InterPro"/>
</dbReference>
<reference evidence="11" key="1">
    <citation type="submission" date="2016-10" db="EMBL/GenBank/DDBJ databases">
        <authorList>
            <person name="Varghese N."/>
            <person name="Submissions S."/>
        </authorList>
    </citation>
    <scope>NUCLEOTIDE SEQUENCE [LARGE SCALE GENOMIC DNA]</scope>
    <source>
        <strain evidence="11">CGMCC 1.10789</strain>
    </source>
</reference>
<evidence type="ECO:0000256" key="7">
    <source>
        <dbReference type="SAM" id="Phobius"/>
    </source>
</evidence>
<evidence type="ECO:0000256" key="2">
    <source>
        <dbReference type="ARBA" id="ARBA00022692"/>
    </source>
</evidence>
<dbReference type="Proteomes" id="UP000199328">
    <property type="component" value="Unassembled WGS sequence"/>
</dbReference>
<dbReference type="Pfam" id="PF00664">
    <property type="entry name" value="ABC_membrane"/>
    <property type="match status" value="1"/>
</dbReference>
<dbReference type="STRING" id="990712.SAMN05216257_101609"/>
<evidence type="ECO:0000256" key="5">
    <source>
        <dbReference type="ARBA" id="ARBA00022989"/>
    </source>
</evidence>
<evidence type="ECO:0000256" key="6">
    <source>
        <dbReference type="ARBA" id="ARBA00023136"/>
    </source>
</evidence>
<sequence>MTVANIATGREELARVMRAATPLIIFAAVASAFVNLLMLTGPLFMLQVYDRVLTSRSEETLVTLTLLVAFLFVIMGLLDWARAQAMARVGARFQSCLDGRLFDSTLAKAVSDADRTSGQALSDLAAVRQFLCAPVLIALFDMPFAPLFAVMIFLFHPLLGMVAFAGGGILILMTALNQWTTRRHGAKALRAASEAEALAAGFLTGAEAILGMGMGDAARERWQRLRRRGLWHFIAASDRAAALGAATRSFRLFLQSAMLSAGAWLVLHEQLSAGAMVAASILLGRALAPVEQLLAGWPLAQQALAGWRRLARQLAATPRRPPRTRPPVPRARLGVRDLVVIPPGERRPALSGITLELEPGQALGVIGPSAAGKSTLARAVVGLWPASAGRIVLDGAGLAQYPPDALGRHIGYLPQSVRLFRGTIAENIARMALCPDPEAVVAAARMAGAHEMITAFDEGYDTLLGDESRLSGGQRQLVGLARALYGAPKLLVLDEPDANLDSVGSARVNAAIRAMKERGGAVIVIAHRPAAIAECELLLTLDAGRQRAFGPRECVLGEQVRNSAEPRARLTPVARP</sequence>
<dbReference type="PROSITE" id="PS50893">
    <property type="entry name" value="ABC_TRANSPORTER_2"/>
    <property type="match status" value="1"/>
</dbReference>
<dbReference type="SMART" id="SM00382">
    <property type="entry name" value="AAA"/>
    <property type="match status" value="1"/>
</dbReference>
<dbReference type="InterPro" id="IPR010128">
    <property type="entry name" value="ATPase_T1SS_PrtD-like"/>
</dbReference>
<feature type="domain" description="ABC transporter" evidence="8">
    <location>
        <begin position="333"/>
        <end position="568"/>
    </location>
</feature>
<feature type="transmembrane region" description="Helical" evidence="7">
    <location>
        <begin position="161"/>
        <end position="180"/>
    </location>
</feature>
<keyword evidence="2 7" id="KW-0812">Transmembrane</keyword>
<dbReference type="InterPro" id="IPR003439">
    <property type="entry name" value="ABC_transporter-like_ATP-bd"/>
</dbReference>
<evidence type="ECO:0000256" key="3">
    <source>
        <dbReference type="ARBA" id="ARBA00022741"/>
    </source>
</evidence>
<comment type="subcellular location">
    <subcellularLocation>
        <location evidence="1">Cell membrane</location>
        <topology evidence="1">Multi-pass membrane protein</topology>
    </subcellularLocation>
</comment>
<evidence type="ECO:0000313" key="11">
    <source>
        <dbReference type="Proteomes" id="UP000199328"/>
    </source>
</evidence>
<evidence type="ECO:0000259" key="9">
    <source>
        <dbReference type="PROSITE" id="PS50929"/>
    </source>
</evidence>
<name>A0A1G8Z789_9RHOB</name>
<dbReference type="InterPro" id="IPR036640">
    <property type="entry name" value="ABC1_TM_sf"/>
</dbReference>
<protein>
    <submittedName>
        <fullName evidence="10">ATP-binding cassette, subfamily C</fullName>
    </submittedName>
</protein>
<dbReference type="GO" id="GO:0030253">
    <property type="term" value="P:protein secretion by the type I secretion system"/>
    <property type="evidence" value="ECO:0007669"/>
    <property type="project" value="InterPro"/>
</dbReference>
<dbReference type="Gene3D" id="1.20.1560.10">
    <property type="entry name" value="ABC transporter type 1, transmembrane domain"/>
    <property type="match status" value="1"/>
</dbReference>
<dbReference type="SUPFAM" id="SSF90123">
    <property type="entry name" value="ABC transporter transmembrane region"/>
    <property type="match status" value="1"/>
</dbReference>
<keyword evidence="4 10" id="KW-0067">ATP-binding</keyword>
<dbReference type="SUPFAM" id="SSF52540">
    <property type="entry name" value="P-loop containing nucleoside triphosphate hydrolases"/>
    <property type="match status" value="1"/>
</dbReference>
<proteinExistence type="predicted"/>
<dbReference type="PROSITE" id="PS50929">
    <property type="entry name" value="ABC_TM1F"/>
    <property type="match status" value="1"/>
</dbReference>
<dbReference type="AlphaFoldDB" id="A0A1G8Z789"/>
<dbReference type="GO" id="GO:0005886">
    <property type="term" value="C:plasma membrane"/>
    <property type="evidence" value="ECO:0007669"/>
    <property type="project" value="UniProtKB-SubCell"/>
</dbReference>
<dbReference type="InterPro" id="IPR027417">
    <property type="entry name" value="P-loop_NTPase"/>
</dbReference>
<keyword evidence="5 7" id="KW-1133">Transmembrane helix</keyword>
<dbReference type="RefSeq" id="WP_092497990.1">
    <property type="nucleotide sequence ID" value="NZ_FNFV01000001.1"/>
</dbReference>
<dbReference type="Pfam" id="PF00005">
    <property type="entry name" value="ABC_tran"/>
    <property type="match status" value="1"/>
</dbReference>
<dbReference type="PANTHER" id="PTHR24221:SF248">
    <property type="entry name" value="ABC TRANSPORTER TRANSMEMBRANE REGION"/>
    <property type="match status" value="1"/>
</dbReference>
<feature type="domain" description="ABC transmembrane type-1" evidence="9">
    <location>
        <begin position="25"/>
        <end position="302"/>
    </location>
</feature>
<dbReference type="NCBIfam" id="TIGR01842">
    <property type="entry name" value="type_I_sec_PrtD"/>
    <property type="match status" value="1"/>
</dbReference>
<evidence type="ECO:0000259" key="8">
    <source>
        <dbReference type="PROSITE" id="PS50893"/>
    </source>
</evidence>
<dbReference type="GO" id="GO:0034040">
    <property type="term" value="F:ATPase-coupled lipid transmembrane transporter activity"/>
    <property type="evidence" value="ECO:0007669"/>
    <property type="project" value="TreeGrafter"/>
</dbReference>
<keyword evidence="11" id="KW-1185">Reference proteome</keyword>
<evidence type="ECO:0000256" key="4">
    <source>
        <dbReference type="ARBA" id="ARBA00022840"/>
    </source>
</evidence>
<gene>
    <name evidence="10" type="ORF">SAMN05216257_101609</name>
</gene>
<dbReference type="InterPro" id="IPR017871">
    <property type="entry name" value="ABC_transporter-like_CS"/>
</dbReference>
<dbReference type="PROSITE" id="PS00211">
    <property type="entry name" value="ABC_TRANSPORTER_1"/>
    <property type="match status" value="1"/>
</dbReference>
<dbReference type="OrthoDB" id="9808328at2"/>
<dbReference type="GO" id="GO:0140359">
    <property type="term" value="F:ABC-type transporter activity"/>
    <property type="evidence" value="ECO:0007669"/>
    <property type="project" value="InterPro"/>
</dbReference>
<evidence type="ECO:0000313" key="10">
    <source>
        <dbReference type="EMBL" id="SDK10946.1"/>
    </source>
</evidence>
<dbReference type="Gene3D" id="3.40.50.300">
    <property type="entry name" value="P-loop containing nucleotide triphosphate hydrolases"/>
    <property type="match status" value="1"/>
</dbReference>
<organism evidence="10 11">
    <name type="scientific">Meinhardsimonia xiamenensis</name>
    <dbReference type="NCBI Taxonomy" id="990712"/>
    <lineage>
        <taxon>Bacteria</taxon>
        <taxon>Pseudomonadati</taxon>
        <taxon>Pseudomonadota</taxon>
        <taxon>Alphaproteobacteria</taxon>
        <taxon>Rhodobacterales</taxon>
        <taxon>Paracoccaceae</taxon>
        <taxon>Meinhardsimonia</taxon>
    </lineage>
</organism>
<accession>A0A1G8Z789</accession>
<feature type="transmembrane region" description="Helical" evidence="7">
    <location>
        <begin position="23"/>
        <end position="49"/>
    </location>
</feature>
<keyword evidence="3" id="KW-0547">Nucleotide-binding</keyword>